<evidence type="ECO:0000256" key="6">
    <source>
        <dbReference type="ARBA" id="ARBA00047619"/>
    </source>
</evidence>
<comment type="pathway">
    <text evidence="2">Lipid metabolism.</text>
</comment>
<dbReference type="PANTHER" id="PTHR44307">
    <property type="entry name" value="PHOSPHOETHANOLAMINE METHYLTRANSFERASE"/>
    <property type="match status" value="1"/>
</dbReference>
<keyword evidence="3" id="KW-0489">Methyltransferase</keyword>
<evidence type="ECO:0000259" key="8">
    <source>
        <dbReference type="Pfam" id="PF17987"/>
    </source>
</evidence>
<proteinExistence type="predicted"/>
<dbReference type="AlphaFoldDB" id="A0A0K0FV17"/>
<reference evidence="10" key="2">
    <citation type="submission" date="2015-08" db="UniProtKB">
        <authorList>
            <consortium name="WormBaseParasite"/>
        </authorList>
    </citation>
    <scope>IDENTIFICATION</scope>
</reference>
<dbReference type="EC" id="2.1.1.103" evidence="5"/>
<accession>A0A0K0FV17</accession>
<comment type="pathway">
    <text evidence="1">Phospholipid metabolism; phosphatidylcholine biosynthesis.</text>
</comment>
<dbReference type="InterPro" id="IPR040516">
    <property type="entry name" value="PMT2_N"/>
</dbReference>
<dbReference type="WBParaSite" id="SVE_1618100.1">
    <property type="protein sequence ID" value="SVE_1618100.1"/>
    <property type="gene ID" value="SVE_1618100"/>
</dbReference>
<dbReference type="STRING" id="75913.A0A0K0FV17"/>
<evidence type="ECO:0000256" key="2">
    <source>
        <dbReference type="ARBA" id="ARBA00005189"/>
    </source>
</evidence>
<name>A0A0K0FV17_STRVS</name>
<keyword evidence="9" id="KW-1185">Reference proteome</keyword>
<protein>
    <recommendedName>
        <fullName evidence="5">phosphoethanolamine N-methyltransferase</fullName>
        <ecNumber evidence="5">2.1.1.103</ecNumber>
    </recommendedName>
</protein>
<dbReference type="InterPro" id="IPR029063">
    <property type="entry name" value="SAM-dependent_MTases_sf"/>
</dbReference>
<dbReference type="GO" id="GO:0032259">
    <property type="term" value="P:methylation"/>
    <property type="evidence" value="ECO:0007669"/>
    <property type="project" value="UniProtKB-KW"/>
</dbReference>
<dbReference type="PANTHER" id="PTHR44307:SF2">
    <property type="entry name" value="PHOSPHOETHANOLAMINE METHYLTRANSFERASE ISOFORM X1"/>
    <property type="match status" value="1"/>
</dbReference>
<evidence type="ECO:0000313" key="10">
    <source>
        <dbReference type="WBParaSite" id="SVE_1618100.1"/>
    </source>
</evidence>
<sequence length="420" mass="49252">MSSIKHELVLSALKVIRPTRCLKSLVVSAVCLGEGRTIESIYIEELTKQYGKEIAKNSEIEYTRDVNSLFNKRHSDKDLIILCDIITTNYSIERNFNCELLLEATVNCLKENGFIIIKENLRQHEGPLLTKINKLLQESYLVKFHEMNQLRYSIYMEGNFLDIYWILSREDKAFTDKKIFQFFNFIEEYSLVKADIKAFSGKEFFHFIDYNEKEHWNLLDRFESLKNGALMLQLGFTYLHLQTVVRYNNILFLMSPYTETIVDNLLYNQRAKDNRIFYILANFHLCTYSSNYYDVLFVPNFLHYNANYEKFFNDAFCCLKNGGEILITTLVIGPGSQNQEFDGIVKFYRLYLKTESEILNLMEKNGFSGISSEKMTDTLSLKIKKILSNEPSTFTSKKATFLNTYIQSKNLEFVLFYGKK</sequence>
<feature type="domain" description="Phosphoethanolamine N-methyltransferase 2 N-terminal" evidence="8">
    <location>
        <begin position="56"/>
        <end position="170"/>
    </location>
</feature>
<evidence type="ECO:0000256" key="3">
    <source>
        <dbReference type="ARBA" id="ARBA00022603"/>
    </source>
</evidence>
<evidence type="ECO:0000313" key="9">
    <source>
        <dbReference type="Proteomes" id="UP000035680"/>
    </source>
</evidence>
<dbReference type="Pfam" id="PF17987">
    <property type="entry name" value="PMT2_N"/>
    <property type="match status" value="1"/>
</dbReference>
<evidence type="ECO:0000256" key="7">
    <source>
        <dbReference type="ARBA" id="ARBA00047841"/>
    </source>
</evidence>
<comment type="catalytic activity">
    <reaction evidence="7">
        <text>N-methylethanolamine phosphate + S-adenosyl-L-methionine = N,N-dimethylethanolamine phosphate + S-adenosyl-L-homocysteine + H(+)</text>
        <dbReference type="Rhea" id="RHEA:25321"/>
        <dbReference type="ChEBI" id="CHEBI:15378"/>
        <dbReference type="ChEBI" id="CHEBI:57781"/>
        <dbReference type="ChEBI" id="CHEBI:57856"/>
        <dbReference type="ChEBI" id="CHEBI:58641"/>
        <dbReference type="ChEBI" id="CHEBI:59789"/>
        <dbReference type="EC" id="2.1.1.103"/>
    </reaction>
    <physiologicalReaction direction="left-to-right" evidence="7">
        <dbReference type="Rhea" id="RHEA:25322"/>
    </physiologicalReaction>
</comment>
<evidence type="ECO:0000256" key="4">
    <source>
        <dbReference type="ARBA" id="ARBA00022679"/>
    </source>
</evidence>
<dbReference type="Proteomes" id="UP000035680">
    <property type="component" value="Unassembled WGS sequence"/>
</dbReference>
<dbReference type="Gene3D" id="3.40.50.150">
    <property type="entry name" value="Vaccinia Virus protein VP39"/>
    <property type="match status" value="1"/>
</dbReference>
<reference evidence="9" key="1">
    <citation type="submission" date="2014-07" db="EMBL/GenBank/DDBJ databases">
        <authorList>
            <person name="Martin A.A"/>
            <person name="De Silva N."/>
        </authorList>
    </citation>
    <scope>NUCLEOTIDE SEQUENCE</scope>
</reference>
<evidence type="ECO:0000256" key="5">
    <source>
        <dbReference type="ARBA" id="ARBA00035674"/>
    </source>
</evidence>
<dbReference type="GO" id="GO:0000234">
    <property type="term" value="F:phosphoethanolamine N-methyltransferase activity"/>
    <property type="evidence" value="ECO:0007669"/>
    <property type="project" value="UniProtKB-EC"/>
</dbReference>
<keyword evidence="4" id="KW-0808">Transferase</keyword>
<comment type="catalytic activity">
    <reaction evidence="6">
        <text>N,N-dimethylethanolamine phosphate + S-adenosyl-L-methionine = phosphocholine + S-adenosyl-L-homocysteine + H(+)</text>
        <dbReference type="Rhea" id="RHEA:25325"/>
        <dbReference type="ChEBI" id="CHEBI:15378"/>
        <dbReference type="ChEBI" id="CHEBI:57856"/>
        <dbReference type="ChEBI" id="CHEBI:58641"/>
        <dbReference type="ChEBI" id="CHEBI:59789"/>
        <dbReference type="ChEBI" id="CHEBI:295975"/>
        <dbReference type="EC" id="2.1.1.103"/>
    </reaction>
    <physiologicalReaction direction="left-to-right" evidence="6">
        <dbReference type="Rhea" id="RHEA:25326"/>
    </physiologicalReaction>
</comment>
<dbReference type="SUPFAM" id="SSF53335">
    <property type="entry name" value="S-adenosyl-L-methionine-dependent methyltransferases"/>
    <property type="match status" value="1"/>
</dbReference>
<organism evidence="9 10">
    <name type="scientific">Strongyloides venezuelensis</name>
    <name type="common">Threadworm</name>
    <dbReference type="NCBI Taxonomy" id="75913"/>
    <lineage>
        <taxon>Eukaryota</taxon>
        <taxon>Metazoa</taxon>
        <taxon>Ecdysozoa</taxon>
        <taxon>Nematoda</taxon>
        <taxon>Chromadorea</taxon>
        <taxon>Rhabditida</taxon>
        <taxon>Tylenchina</taxon>
        <taxon>Panagrolaimomorpha</taxon>
        <taxon>Strongyloidoidea</taxon>
        <taxon>Strongyloididae</taxon>
        <taxon>Strongyloides</taxon>
    </lineage>
</organism>
<evidence type="ECO:0000256" key="1">
    <source>
        <dbReference type="ARBA" id="ARBA00004969"/>
    </source>
</evidence>